<sequence>MTHKFLTLNTASADDPINFWKRIIQSQNFLLHIATTLLPTIPHQEDRLLISQLKIMESLITDLEPALIHPAIQNIPASFQAMYHNVSWTVEQLTSLILSKNPEKAAALTEYQLIPFLQDWLEDTYFWTLIYPDKEKMEEYYQTEFAENHKNTYSNRGEKYLISIMIPVFNKLEYTKRCLESLFRNTDLAKYPCELILLNDGSTDGTEEYFESLGITKVITLKQNVKTMIFSLLYRVCEGKYAAFVNNDTILTEHWLDNLLTCLQFYPNAVMSVPSTPNTSNRQGMIAEFTPGNAEEVAKDHNRPCPYLWEERCRLMPVIALYDVEKVNTFGFADRYFHTMEFWDDDFSLRARRAGFQQILCLDTWCYHYGSISGKADQIKNRTLFNGRVLFQTKYGIDPWGNNFCYDPYQLSHIEPTIPQQPVDVSMLAIDPGFGADVLKFKTQLRRREKKSSFSFLINDAGLKDDLNPFNSTIIVSPSILETHKHIPEGTYNYISLGKDLSVYPDYKELLKECSAHLRTGGFIYFYVSNPYAYHLKRELSEERILNGKASLTLINIQELLPLLISLNLKPQLRAILETAPPAEQKGGYTEHLDRYFLICEKQSNL</sequence>
<dbReference type="InterPro" id="IPR029063">
    <property type="entry name" value="SAM-dependent_MTases_sf"/>
</dbReference>
<dbReference type="AlphaFoldDB" id="A0A3E2NH48"/>
<dbReference type="InterPro" id="IPR001173">
    <property type="entry name" value="Glyco_trans_2-like"/>
</dbReference>
<feature type="domain" description="Glycosyltransferase 2-like" evidence="1">
    <location>
        <begin position="163"/>
        <end position="281"/>
    </location>
</feature>
<evidence type="ECO:0000259" key="1">
    <source>
        <dbReference type="Pfam" id="PF00535"/>
    </source>
</evidence>
<dbReference type="SUPFAM" id="SSF53335">
    <property type="entry name" value="S-adenosyl-L-methionine-dependent methyltransferases"/>
    <property type="match status" value="1"/>
</dbReference>
<dbReference type="InterPro" id="IPR029044">
    <property type="entry name" value="Nucleotide-diphossugar_trans"/>
</dbReference>
<dbReference type="OrthoDB" id="9771846at2"/>
<organism evidence="2 3">
    <name type="scientific">Lacrimispora amygdalina</name>
    <dbReference type="NCBI Taxonomy" id="253257"/>
    <lineage>
        <taxon>Bacteria</taxon>
        <taxon>Bacillati</taxon>
        <taxon>Bacillota</taxon>
        <taxon>Clostridia</taxon>
        <taxon>Lachnospirales</taxon>
        <taxon>Lachnospiraceae</taxon>
        <taxon>Lacrimispora</taxon>
    </lineage>
</organism>
<evidence type="ECO:0000313" key="3">
    <source>
        <dbReference type="Proteomes" id="UP000260680"/>
    </source>
</evidence>
<dbReference type="Pfam" id="PF00535">
    <property type="entry name" value="Glycos_transf_2"/>
    <property type="match status" value="1"/>
</dbReference>
<dbReference type="RefSeq" id="WP_117415654.1">
    <property type="nucleotide sequence ID" value="NZ_QOHO01000012.1"/>
</dbReference>
<comment type="caution">
    <text evidence="2">The sequence shown here is derived from an EMBL/GenBank/DDBJ whole genome shotgun (WGS) entry which is preliminary data.</text>
</comment>
<dbReference type="EMBL" id="QOHO01000012">
    <property type="protein sequence ID" value="RFZ80338.1"/>
    <property type="molecule type" value="Genomic_DNA"/>
</dbReference>
<protein>
    <submittedName>
        <fullName evidence="2">Glycosyltransferase family 2 protein</fullName>
    </submittedName>
</protein>
<dbReference type="PANTHER" id="PTHR43179">
    <property type="entry name" value="RHAMNOSYLTRANSFERASE WBBL"/>
    <property type="match status" value="1"/>
</dbReference>
<name>A0A3E2NH48_9FIRM</name>
<evidence type="ECO:0000313" key="2">
    <source>
        <dbReference type="EMBL" id="RFZ80338.1"/>
    </source>
</evidence>
<dbReference type="Gene3D" id="3.90.550.10">
    <property type="entry name" value="Spore Coat Polysaccharide Biosynthesis Protein SpsA, Chain A"/>
    <property type="match status" value="1"/>
</dbReference>
<gene>
    <name evidence="2" type="ORF">DS742_03565</name>
</gene>
<dbReference type="PANTHER" id="PTHR43179:SF7">
    <property type="entry name" value="RHAMNOSYLTRANSFERASE WBBL"/>
    <property type="match status" value="1"/>
</dbReference>
<dbReference type="SUPFAM" id="SSF53448">
    <property type="entry name" value="Nucleotide-diphospho-sugar transferases"/>
    <property type="match status" value="1"/>
</dbReference>
<accession>A0A3E2NH48</accession>
<reference evidence="2 3" key="1">
    <citation type="submission" date="2018-07" db="EMBL/GenBank/DDBJ databases">
        <title>New species, Clostridium PI-S10-A1B.</title>
        <authorList>
            <person name="Krishna G."/>
            <person name="Summeta K."/>
            <person name="Shikha S."/>
            <person name="Prabhu P.B."/>
            <person name="Suresh K."/>
        </authorList>
    </citation>
    <scope>NUCLEOTIDE SEQUENCE [LARGE SCALE GENOMIC DNA]</scope>
    <source>
        <strain evidence="2 3">PI-S10-A1B</strain>
    </source>
</reference>
<dbReference type="Proteomes" id="UP000260680">
    <property type="component" value="Unassembled WGS sequence"/>
</dbReference>
<proteinExistence type="predicted"/>